<protein>
    <recommendedName>
        <fullName evidence="11">Xaa-Pro dipeptidase</fullName>
        <ecNumber evidence="10">3.4.13.9</ecNumber>
    </recommendedName>
    <alternativeName>
        <fullName evidence="14">Imidodipeptidase</fullName>
    </alternativeName>
    <alternativeName>
        <fullName evidence="12">Peptidase D</fullName>
    </alternativeName>
    <alternativeName>
        <fullName evidence="13">Proline dipeptidase</fullName>
    </alternativeName>
</protein>
<dbReference type="Pfam" id="PF05195">
    <property type="entry name" value="AMP_N"/>
    <property type="match status" value="1"/>
</dbReference>
<organism evidence="18">
    <name type="scientific">Riptortus pedestris</name>
    <name type="common">Bean bug</name>
    <dbReference type="NCBI Taxonomy" id="329032"/>
    <lineage>
        <taxon>Eukaryota</taxon>
        <taxon>Metazoa</taxon>
        <taxon>Ecdysozoa</taxon>
        <taxon>Arthropoda</taxon>
        <taxon>Hexapoda</taxon>
        <taxon>Insecta</taxon>
        <taxon>Pterygota</taxon>
        <taxon>Neoptera</taxon>
        <taxon>Paraneoptera</taxon>
        <taxon>Hemiptera</taxon>
        <taxon>Heteroptera</taxon>
        <taxon>Panheteroptera</taxon>
        <taxon>Pentatomomorpha</taxon>
        <taxon>Coreoidea</taxon>
        <taxon>Alydidae</taxon>
        <taxon>Riptortus</taxon>
    </lineage>
</organism>
<evidence type="ECO:0000259" key="17">
    <source>
        <dbReference type="SMART" id="SM01011"/>
    </source>
</evidence>
<feature type="domain" description="Aminopeptidase P N-terminal" evidence="17">
    <location>
        <begin position="19"/>
        <end position="153"/>
    </location>
</feature>
<dbReference type="GO" id="GO:0070006">
    <property type="term" value="F:metalloaminopeptidase activity"/>
    <property type="evidence" value="ECO:0007669"/>
    <property type="project" value="InterPro"/>
</dbReference>
<evidence type="ECO:0000256" key="16">
    <source>
        <dbReference type="RuleBase" id="RU000590"/>
    </source>
</evidence>
<evidence type="ECO:0000256" key="12">
    <source>
        <dbReference type="ARBA" id="ARBA00044252"/>
    </source>
</evidence>
<name>R4WJQ2_RIPPE</name>
<dbReference type="InterPro" id="IPR052433">
    <property type="entry name" value="X-Pro_dipept-like"/>
</dbReference>
<dbReference type="EMBL" id="AK417810">
    <property type="protein sequence ID" value="BAN21025.1"/>
    <property type="molecule type" value="mRNA"/>
</dbReference>
<evidence type="ECO:0000256" key="5">
    <source>
        <dbReference type="ARBA" id="ARBA00022801"/>
    </source>
</evidence>
<dbReference type="InterPro" id="IPR000994">
    <property type="entry name" value="Pept_M24"/>
</dbReference>
<dbReference type="PANTHER" id="PTHR48480">
    <property type="match status" value="1"/>
</dbReference>
<proteinExistence type="evidence at transcript level"/>
<dbReference type="GO" id="GO:0102009">
    <property type="term" value="F:proline dipeptidase activity"/>
    <property type="evidence" value="ECO:0007669"/>
    <property type="project" value="UniProtKB-EC"/>
</dbReference>
<keyword evidence="7" id="KW-0482">Metalloprotease</keyword>
<dbReference type="Pfam" id="PF00557">
    <property type="entry name" value="Peptidase_M24"/>
    <property type="match status" value="1"/>
</dbReference>
<dbReference type="SMART" id="SM01011">
    <property type="entry name" value="AMP_N"/>
    <property type="match status" value="1"/>
</dbReference>
<keyword evidence="4 16" id="KW-0479">Metal-binding</keyword>
<dbReference type="CDD" id="cd01087">
    <property type="entry name" value="Prolidase"/>
    <property type="match status" value="1"/>
</dbReference>
<evidence type="ECO:0000256" key="2">
    <source>
        <dbReference type="ARBA" id="ARBA00011738"/>
    </source>
</evidence>
<dbReference type="AlphaFoldDB" id="R4WJQ2"/>
<evidence type="ECO:0000256" key="4">
    <source>
        <dbReference type="ARBA" id="ARBA00022723"/>
    </source>
</evidence>
<evidence type="ECO:0000256" key="1">
    <source>
        <dbReference type="ARBA" id="ARBA00001936"/>
    </source>
</evidence>
<comment type="catalytic activity">
    <reaction evidence="15">
        <text>Xaa-L-Pro dipeptide + H2O = an L-alpha-amino acid + L-proline</text>
        <dbReference type="Rhea" id="RHEA:76407"/>
        <dbReference type="ChEBI" id="CHEBI:15377"/>
        <dbReference type="ChEBI" id="CHEBI:59869"/>
        <dbReference type="ChEBI" id="CHEBI:60039"/>
        <dbReference type="ChEBI" id="CHEBI:195196"/>
        <dbReference type="EC" id="3.4.13.9"/>
    </reaction>
</comment>
<comment type="cofactor">
    <cofactor evidence="1">
        <name>Mn(2+)</name>
        <dbReference type="ChEBI" id="CHEBI:29035"/>
    </cofactor>
</comment>
<evidence type="ECO:0000256" key="13">
    <source>
        <dbReference type="ARBA" id="ARBA00044284"/>
    </source>
</evidence>
<evidence type="ECO:0000256" key="6">
    <source>
        <dbReference type="ARBA" id="ARBA00022997"/>
    </source>
</evidence>
<evidence type="ECO:0000256" key="15">
    <source>
        <dbReference type="ARBA" id="ARBA00048994"/>
    </source>
</evidence>
<dbReference type="PANTHER" id="PTHR48480:SF2">
    <property type="entry name" value="PEPTIDASE D"/>
    <property type="match status" value="1"/>
</dbReference>
<evidence type="ECO:0000256" key="3">
    <source>
        <dbReference type="ARBA" id="ARBA00022670"/>
    </source>
</evidence>
<comment type="subunit">
    <text evidence="2">Homodimer.</text>
</comment>
<dbReference type="GO" id="GO:0030145">
    <property type="term" value="F:manganese ion binding"/>
    <property type="evidence" value="ECO:0007669"/>
    <property type="project" value="InterPro"/>
</dbReference>
<dbReference type="SUPFAM" id="SSF53092">
    <property type="entry name" value="Creatinase/prolidase N-terminal domain"/>
    <property type="match status" value="1"/>
</dbReference>
<dbReference type="EC" id="3.4.13.9" evidence="10"/>
<dbReference type="FunFam" id="3.90.230.10:FF:000002">
    <property type="entry name" value="Xaa-Pro aminopeptidase 3"/>
    <property type="match status" value="1"/>
</dbReference>
<dbReference type="PROSITE" id="PS00491">
    <property type="entry name" value="PROLINE_PEPTIDASE"/>
    <property type="match status" value="1"/>
</dbReference>
<comment type="similarity">
    <text evidence="9">Belongs to the peptidase M24B family. Eukaryotic-type prolidase subfamily.</text>
</comment>
<dbReference type="GO" id="GO:0006508">
    <property type="term" value="P:proteolysis"/>
    <property type="evidence" value="ECO:0007669"/>
    <property type="project" value="UniProtKB-KW"/>
</dbReference>
<dbReference type="Gene3D" id="3.40.350.10">
    <property type="entry name" value="Creatinase/prolidase N-terminal domain"/>
    <property type="match status" value="1"/>
</dbReference>
<keyword evidence="6" id="KW-0224">Dipeptidase</keyword>
<evidence type="ECO:0000256" key="7">
    <source>
        <dbReference type="ARBA" id="ARBA00023049"/>
    </source>
</evidence>
<evidence type="ECO:0000256" key="11">
    <source>
        <dbReference type="ARBA" id="ARBA00044141"/>
    </source>
</evidence>
<sequence length="486" mass="54551">MGRQRASSSYQMGNSTLEVPITLFAENRNRLLAELKKVTPKSIVFLQGGVAINHYNTDTEYPFRQEPFFHWLFGVTEPNFYGAIDVLTEKSYLFYPKPSSTDCVWVGKLPTQDEFTKKYMVDSVLYEDDIYATLSNLNRDSLLVLKGTNTDSKLAFETPKIPSIESFKVDYTTLYPIIVELRVIKTPLEINVMRYASKISSNAHKYVMKNLKPGMYEYQAEALFSFYVYNVGGCRSCAYTCICASGENSAILHYGHAAKPNDKKILDGDLCLFDMGGSYYGYASDITVSFPINGKFSKNQEIVYNAVLKARDAVYKNLGPGSYWSNLHRSGVAAILSYLQELKLLKPGKIDDMIEAGLGAVFQPHGLGHLIGIDVHDVGGYTENTPQRPMKHGLHTLRTARKLLSNMVMTVEPGCYFIEEVLDAAFENPALKPYLTEQINEFRGIGGVRLEDVVLITDSGYEILSVLPRTIEEVENFMANPTIEDL</sequence>
<evidence type="ECO:0000256" key="10">
    <source>
        <dbReference type="ARBA" id="ARBA00044051"/>
    </source>
</evidence>
<dbReference type="SUPFAM" id="SSF55920">
    <property type="entry name" value="Creatinase/aminopeptidase"/>
    <property type="match status" value="1"/>
</dbReference>
<evidence type="ECO:0000313" key="18">
    <source>
        <dbReference type="EMBL" id="BAN21025.1"/>
    </source>
</evidence>
<evidence type="ECO:0000256" key="14">
    <source>
        <dbReference type="ARBA" id="ARBA00044351"/>
    </source>
</evidence>
<dbReference type="InterPro" id="IPR007865">
    <property type="entry name" value="Aminopep_P_N"/>
</dbReference>
<accession>R4WJQ2</accession>
<keyword evidence="8" id="KW-0464">Manganese</keyword>
<keyword evidence="3" id="KW-0645">Protease</keyword>
<dbReference type="Gene3D" id="3.90.230.10">
    <property type="entry name" value="Creatinase/methionine aminopeptidase superfamily"/>
    <property type="match status" value="1"/>
</dbReference>
<evidence type="ECO:0000256" key="8">
    <source>
        <dbReference type="ARBA" id="ARBA00023211"/>
    </source>
</evidence>
<keyword evidence="5" id="KW-0378">Hydrolase</keyword>
<dbReference type="InterPro" id="IPR001131">
    <property type="entry name" value="Peptidase_M24B_aminopep-P_CS"/>
</dbReference>
<dbReference type="InterPro" id="IPR029149">
    <property type="entry name" value="Creatin/AminoP/Spt16_N"/>
</dbReference>
<dbReference type="InterPro" id="IPR036005">
    <property type="entry name" value="Creatinase/aminopeptidase-like"/>
</dbReference>
<reference evidence="18" key="1">
    <citation type="journal article" date="2013" name="PLoS ONE">
        <title>Gene expression in gut symbiotic organ of stinkbug affected by extracellular bacterial symbiont.</title>
        <authorList>
            <person name="Futahashi R."/>
            <person name="Tanaka K."/>
            <person name="Tanahashi M."/>
            <person name="Nikoh N."/>
            <person name="Kikuchi Y."/>
            <person name="Lee B.L."/>
            <person name="Fukatsu T."/>
        </authorList>
    </citation>
    <scope>NUCLEOTIDE SEQUENCE</scope>
    <source>
        <tissue evidence="18">Midgut</tissue>
    </source>
</reference>
<evidence type="ECO:0000256" key="9">
    <source>
        <dbReference type="ARBA" id="ARBA00043990"/>
    </source>
</evidence>